<evidence type="ECO:0000313" key="1">
    <source>
        <dbReference type="EMBL" id="DAF89877.1"/>
    </source>
</evidence>
<name>A0A8S5U638_9CAUD</name>
<dbReference type="EMBL" id="BK016017">
    <property type="protein sequence ID" value="DAF89877.1"/>
    <property type="molecule type" value="Genomic_DNA"/>
</dbReference>
<reference evidence="1" key="1">
    <citation type="journal article" date="2021" name="Proc. Natl. Acad. Sci. U.S.A.">
        <title>A Catalog of Tens of Thousands of Viruses from Human Metagenomes Reveals Hidden Associations with Chronic Diseases.</title>
        <authorList>
            <person name="Tisza M.J."/>
            <person name="Buck C.B."/>
        </authorList>
    </citation>
    <scope>NUCLEOTIDE SEQUENCE</scope>
    <source>
        <strain evidence="1">CteLh2</strain>
    </source>
</reference>
<accession>A0A8S5U638</accession>
<sequence length="177" mass="20593">MGNLKERFKRKEIKCLVIEDFETGRIFKVVGEDRINKALEKYTANEITKVYNPDQKQKNKIFELMEISQKGKELVTTVDGVKMIINLIPLLTDIKIDLTSEDDMAEIIEIINDPNEVFELVRDELNEILGMLNARYINNLKVISMLPEDIIEKTMELQMQENDKIIENKTEASENNE</sequence>
<organism evidence="1">
    <name type="scientific">Siphoviridae sp. cteLh2</name>
    <dbReference type="NCBI Taxonomy" id="2825590"/>
    <lineage>
        <taxon>Viruses</taxon>
        <taxon>Duplodnaviria</taxon>
        <taxon>Heunggongvirae</taxon>
        <taxon>Uroviricota</taxon>
        <taxon>Caudoviricetes</taxon>
    </lineage>
</organism>
<protein>
    <submittedName>
        <fullName evidence="1">Uncharacterized protein</fullName>
    </submittedName>
</protein>
<proteinExistence type="predicted"/>